<dbReference type="EC" id="2.3.1.-" evidence="2"/>
<keyword evidence="2" id="KW-0012">Acyltransferase</keyword>
<dbReference type="InterPro" id="IPR038740">
    <property type="entry name" value="BioF2-like_GNAT_dom"/>
</dbReference>
<dbReference type="RefSeq" id="WP_309047036.1">
    <property type="nucleotide sequence ID" value="NZ_JAVIGA010000005.1"/>
</dbReference>
<evidence type="ECO:0000313" key="2">
    <source>
        <dbReference type="EMBL" id="MDQ9126148.1"/>
    </source>
</evidence>
<protein>
    <submittedName>
        <fullName evidence="2">GNAT family N-acetyltransferase</fullName>
        <ecNumber evidence="2">2.3.1.-</ecNumber>
    </submittedName>
</protein>
<evidence type="ECO:0000259" key="1">
    <source>
        <dbReference type="Pfam" id="PF13480"/>
    </source>
</evidence>
<dbReference type="SUPFAM" id="SSF55729">
    <property type="entry name" value="Acyl-CoA N-acyltransferases (Nat)"/>
    <property type="match status" value="1"/>
</dbReference>
<dbReference type="Pfam" id="PF13480">
    <property type="entry name" value="Acetyltransf_6"/>
    <property type="match status" value="1"/>
</dbReference>
<name>A0AAJ1Y9L9_SERFO</name>
<accession>A0AAJ1Y9L9</accession>
<comment type="caution">
    <text evidence="2">The sequence shown here is derived from an EMBL/GenBank/DDBJ whole genome shotgun (WGS) entry which is preliminary data.</text>
</comment>
<gene>
    <name evidence="2" type="ORF">RDT67_06855</name>
</gene>
<feature type="domain" description="BioF2-like acetyltransferase" evidence="1">
    <location>
        <begin position="16"/>
        <end position="153"/>
    </location>
</feature>
<dbReference type="AlphaFoldDB" id="A0AAJ1Y9L9"/>
<keyword evidence="2" id="KW-0808">Transferase</keyword>
<sequence length="201" mass="23019">MDFTWPSFDQYLASRSKSKSMRRDLRAIEKAGYTLETRQGVRLGDGEAQHLLQLWLQLYNKHRSPDQILVTEAFFHQMSRLEHAVWLLLRKDGIIHAFDLCFALGDTLESTYCCVDFSTTGRLAVHRVMGYEIIRYAIQQGFKTINFGISNEQSKVEAGCELRTHYAWIEAYPKWLGTMLRPLLLKAILEESTAPGQGGTA</sequence>
<proteinExistence type="predicted"/>
<dbReference type="Gene3D" id="3.40.630.30">
    <property type="match status" value="1"/>
</dbReference>
<dbReference type="GO" id="GO:0016746">
    <property type="term" value="F:acyltransferase activity"/>
    <property type="evidence" value="ECO:0007669"/>
    <property type="project" value="UniProtKB-KW"/>
</dbReference>
<dbReference type="EMBL" id="JAVIGA010000005">
    <property type="protein sequence ID" value="MDQ9126148.1"/>
    <property type="molecule type" value="Genomic_DNA"/>
</dbReference>
<dbReference type="InterPro" id="IPR016181">
    <property type="entry name" value="Acyl_CoA_acyltransferase"/>
</dbReference>
<organism evidence="2 3">
    <name type="scientific">Serratia fonticola</name>
    <dbReference type="NCBI Taxonomy" id="47917"/>
    <lineage>
        <taxon>Bacteria</taxon>
        <taxon>Pseudomonadati</taxon>
        <taxon>Pseudomonadota</taxon>
        <taxon>Gammaproteobacteria</taxon>
        <taxon>Enterobacterales</taxon>
        <taxon>Yersiniaceae</taxon>
        <taxon>Serratia</taxon>
    </lineage>
</organism>
<reference evidence="2" key="1">
    <citation type="submission" date="2023-08" db="EMBL/GenBank/DDBJ databases">
        <title>The Comparative Genomic Analysis of Yersiniaceae from Polar Regions.</title>
        <authorList>
            <person name="Goncharov A."/>
            <person name="Aslanov B."/>
            <person name="Kolodzhieva V."/>
            <person name="Azarov D."/>
            <person name="Mochov A."/>
            <person name="Lebedeva E."/>
        </authorList>
    </citation>
    <scope>NUCLEOTIDE SEQUENCE</scope>
    <source>
        <strain evidence="2">Vf</strain>
    </source>
</reference>
<dbReference type="Proteomes" id="UP001224622">
    <property type="component" value="Unassembled WGS sequence"/>
</dbReference>
<evidence type="ECO:0000313" key="3">
    <source>
        <dbReference type="Proteomes" id="UP001224622"/>
    </source>
</evidence>